<evidence type="ECO:0000313" key="2">
    <source>
        <dbReference type="EMBL" id="CAH0994312.1"/>
    </source>
</evidence>
<reference evidence="2" key="1">
    <citation type="submission" date="2021-12" db="EMBL/GenBank/DDBJ databases">
        <authorList>
            <person name="Rodrigo-Torres L."/>
            <person name="Arahal R. D."/>
            <person name="Lucena T."/>
        </authorList>
    </citation>
    <scope>NUCLEOTIDE SEQUENCE</scope>
    <source>
        <strain evidence="2">CECT 8858</strain>
    </source>
</reference>
<accession>A0ABN8ETU2</accession>
<dbReference type="Proteomes" id="UP000837932">
    <property type="component" value="Unassembled WGS sequence"/>
</dbReference>
<name>A0ABN8ETU2_9BACT</name>
<gene>
    <name evidence="2" type="ORF">EMA8858_00421</name>
</gene>
<sequence>MKSVFLPFMLLLSICSNSLAQEIEEYYKPPSQREDVKNNVYPNLNRKSVSLYAGLEGGFKLNYAGLDGSLGNLLGTQNNNEFFWGVTLGYNLDNKWAVETGYLKNPVYYVQTIASGRGFPFTFRIGADLQTIPVRFKYKVLSLDAITKTASLYIGGGVLIGTNANNKSVFTRKFEGFTGNPSRRDSIKLTTDSFLTKKGRAAFELQTELQGRVTNGFYISLFGRMNFAPQGVLRSDLTYFQNSTKIDEASQYLKGISYNFGLLLRFDLAKGYKYKSEVE</sequence>
<comment type="caution">
    <text evidence="2">The sequence shown here is derived from an EMBL/GenBank/DDBJ whole genome shotgun (WGS) entry which is preliminary data.</text>
</comment>
<feature type="signal peptide" evidence="1">
    <location>
        <begin position="1"/>
        <end position="20"/>
    </location>
</feature>
<dbReference type="EMBL" id="CAKLPY010000001">
    <property type="protein sequence ID" value="CAH0994312.1"/>
    <property type="molecule type" value="Genomic_DNA"/>
</dbReference>
<keyword evidence="3" id="KW-1185">Reference proteome</keyword>
<protein>
    <recommendedName>
        <fullName evidence="4">Outer membrane protein beta-barrel domain-containing protein</fullName>
    </recommendedName>
</protein>
<evidence type="ECO:0000313" key="3">
    <source>
        <dbReference type="Proteomes" id="UP000837932"/>
    </source>
</evidence>
<keyword evidence="1" id="KW-0732">Signal</keyword>
<evidence type="ECO:0000256" key="1">
    <source>
        <dbReference type="SAM" id="SignalP"/>
    </source>
</evidence>
<feature type="chain" id="PRO_5045080808" description="Outer membrane protein beta-barrel domain-containing protein" evidence="1">
    <location>
        <begin position="21"/>
        <end position="279"/>
    </location>
</feature>
<evidence type="ECO:0008006" key="4">
    <source>
        <dbReference type="Google" id="ProtNLM"/>
    </source>
</evidence>
<organism evidence="2 3">
    <name type="scientific">Emticicia aquatica</name>
    <dbReference type="NCBI Taxonomy" id="1681835"/>
    <lineage>
        <taxon>Bacteria</taxon>
        <taxon>Pseudomonadati</taxon>
        <taxon>Bacteroidota</taxon>
        <taxon>Cytophagia</taxon>
        <taxon>Cytophagales</taxon>
        <taxon>Leadbetterellaceae</taxon>
        <taxon>Emticicia</taxon>
    </lineage>
</organism>
<proteinExistence type="predicted"/>